<dbReference type="Pfam" id="PF02152">
    <property type="entry name" value="FolB"/>
    <property type="match status" value="1"/>
</dbReference>
<dbReference type="InterPro" id="IPR043133">
    <property type="entry name" value="GTP-CH-I_C/QueF"/>
</dbReference>
<keyword evidence="9" id="KW-1185">Reference proteome</keyword>
<evidence type="ECO:0000313" key="9">
    <source>
        <dbReference type="Proteomes" id="UP001162891"/>
    </source>
</evidence>
<comment type="similarity">
    <text evidence="3 6">Belongs to the DHNA family.</text>
</comment>
<dbReference type="CDD" id="cd00534">
    <property type="entry name" value="DHNA_DHNTPE"/>
    <property type="match status" value="1"/>
</dbReference>
<dbReference type="PANTHER" id="PTHR42844:SF1">
    <property type="entry name" value="DIHYDRONEOPTERIN ALDOLASE 1-RELATED"/>
    <property type="match status" value="1"/>
</dbReference>
<gene>
    <name evidence="8" type="ORF">AMOR_40850</name>
</gene>
<reference evidence="9" key="1">
    <citation type="journal article" date="2022" name="Int. J. Syst. Evol. Microbiol.">
        <title>Anaeromyxobacter oryzae sp. nov., Anaeromyxobacter diazotrophicus sp. nov. and Anaeromyxobacter paludicola sp. nov., isolated from paddy soils.</title>
        <authorList>
            <person name="Itoh H."/>
            <person name="Xu Z."/>
            <person name="Mise K."/>
            <person name="Masuda Y."/>
            <person name="Ushijima N."/>
            <person name="Hayakawa C."/>
            <person name="Shiratori Y."/>
            <person name="Senoo K."/>
        </authorList>
    </citation>
    <scope>NUCLEOTIDE SEQUENCE [LARGE SCALE GENOMIC DNA]</scope>
    <source>
        <strain evidence="9">Red232</strain>
    </source>
</reference>
<dbReference type="EC" id="4.1.2.25" evidence="6"/>
<dbReference type="Gene3D" id="3.30.1130.10">
    <property type="match status" value="1"/>
</dbReference>
<evidence type="ECO:0000256" key="4">
    <source>
        <dbReference type="ARBA" id="ARBA00022909"/>
    </source>
</evidence>
<evidence type="ECO:0000256" key="2">
    <source>
        <dbReference type="ARBA" id="ARBA00005013"/>
    </source>
</evidence>
<dbReference type="EMBL" id="AP025591">
    <property type="protein sequence ID" value="BDG05089.1"/>
    <property type="molecule type" value="Genomic_DNA"/>
</dbReference>
<sequence>MDDRIMIKDLLVRCVLGVDDEERREMQDVLVTVTLHADLRRAGQSDRLEDAIDYRAIKKQILAAAEGSRYRLVEALAERIAALCLGHVGVRRVDVHVEKPGSLRFARSAAVEITREPSDIPGA</sequence>
<dbReference type="NCBIfam" id="TIGR00526">
    <property type="entry name" value="folB_dom"/>
    <property type="match status" value="1"/>
</dbReference>
<keyword evidence="5 6" id="KW-0456">Lyase</keyword>
<comment type="catalytic activity">
    <reaction evidence="1 6">
        <text>7,8-dihydroneopterin = 6-hydroxymethyl-7,8-dihydropterin + glycolaldehyde</text>
        <dbReference type="Rhea" id="RHEA:10540"/>
        <dbReference type="ChEBI" id="CHEBI:17001"/>
        <dbReference type="ChEBI" id="CHEBI:17071"/>
        <dbReference type="ChEBI" id="CHEBI:44841"/>
        <dbReference type="EC" id="4.1.2.25"/>
    </reaction>
</comment>
<protein>
    <recommendedName>
        <fullName evidence="6">7,8-dihydroneopterin aldolase</fullName>
        <ecNumber evidence="6">4.1.2.25</ecNumber>
    </recommendedName>
</protein>
<dbReference type="NCBIfam" id="TIGR00525">
    <property type="entry name" value="folB"/>
    <property type="match status" value="1"/>
</dbReference>
<evidence type="ECO:0000313" key="8">
    <source>
        <dbReference type="EMBL" id="BDG05089.1"/>
    </source>
</evidence>
<evidence type="ECO:0000259" key="7">
    <source>
        <dbReference type="SMART" id="SM00905"/>
    </source>
</evidence>
<name>A0ABM7WZW9_9BACT</name>
<dbReference type="InterPro" id="IPR006156">
    <property type="entry name" value="Dihydroneopterin_aldolase"/>
</dbReference>
<evidence type="ECO:0000256" key="5">
    <source>
        <dbReference type="ARBA" id="ARBA00023239"/>
    </source>
</evidence>
<dbReference type="RefSeq" id="WP_248353630.1">
    <property type="nucleotide sequence ID" value="NZ_AP025591.1"/>
</dbReference>
<evidence type="ECO:0000256" key="3">
    <source>
        <dbReference type="ARBA" id="ARBA00005708"/>
    </source>
</evidence>
<dbReference type="SUPFAM" id="SSF55620">
    <property type="entry name" value="Tetrahydrobiopterin biosynthesis enzymes-like"/>
    <property type="match status" value="1"/>
</dbReference>
<organism evidence="8 9">
    <name type="scientific">Anaeromyxobacter oryzae</name>
    <dbReference type="NCBI Taxonomy" id="2918170"/>
    <lineage>
        <taxon>Bacteria</taxon>
        <taxon>Pseudomonadati</taxon>
        <taxon>Myxococcota</taxon>
        <taxon>Myxococcia</taxon>
        <taxon>Myxococcales</taxon>
        <taxon>Cystobacterineae</taxon>
        <taxon>Anaeromyxobacteraceae</taxon>
        <taxon>Anaeromyxobacter</taxon>
    </lineage>
</organism>
<comment type="pathway">
    <text evidence="2 6">Cofactor biosynthesis; tetrahydrofolate biosynthesis; 2-amino-4-hydroxy-6-hydroxymethyl-7,8-dihydropteridine diphosphate from 7,8-dihydroneopterin triphosphate: step 3/4.</text>
</comment>
<keyword evidence="4 6" id="KW-0289">Folate biosynthesis</keyword>
<proteinExistence type="inferred from homology"/>
<evidence type="ECO:0000256" key="6">
    <source>
        <dbReference type="RuleBase" id="RU362079"/>
    </source>
</evidence>
<feature type="domain" description="Dihydroneopterin aldolase/epimerase" evidence="7">
    <location>
        <begin position="5"/>
        <end position="115"/>
    </location>
</feature>
<dbReference type="PANTHER" id="PTHR42844">
    <property type="entry name" value="DIHYDRONEOPTERIN ALDOLASE 1-RELATED"/>
    <property type="match status" value="1"/>
</dbReference>
<dbReference type="Proteomes" id="UP001162891">
    <property type="component" value="Chromosome"/>
</dbReference>
<evidence type="ECO:0000256" key="1">
    <source>
        <dbReference type="ARBA" id="ARBA00001353"/>
    </source>
</evidence>
<dbReference type="SMART" id="SM00905">
    <property type="entry name" value="FolB"/>
    <property type="match status" value="1"/>
</dbReference>
<accession>A0ABM7WZW9</accession>
<comment type="function">
    <text evidence="6">Catalyzes the conversion of 7,8-dihydroneopterin to 6-hydroxymethyl-7,8-dihydropterin.</text>
</comment>
<dbReference type="InterPro" id="IPR006157">
    <property type="entry name" value="FolB_dom"/>
</dbReference>